<dbReference type="EMBL" id="AZFM01000010">
    <property type="protein sequence ID" value="KRL90422.1"/>
    <property type="molecule type" value="Genomic_DNA"/>
</dbReference>
<keyword evidence="2" id="KW-0964">Secreted</keyword>
<dbReference type="Gene3D" id="3.10.20.470">
    <property type="match status" value="1"/>
</dbReference>
<gene>
    <name evidence="7" type="ORF">FC46_GL000175</name>
</gene>
<dbReference type="RefSeq" id="WP_057798254.1">
    <property type="nucleotide sequence ID" value="NZ_AZFM01000010.1"/>
</dbReference>
<protein>
    <recommendedName>
        <fullName evidence="6">Gram-positive cocci surface proteins LPxTG domain-containing protein</fullName>
    </recommendedName>
</protein>
<feature type="compositionally biased region" description="Basic residues" evidence="5">
    <location>
        <begin position="1"/>
        <end position="10"/>
    </location>
</feature>
<evidence type="ECO:0000313" key="7">
    <source>
        <dbReference type="EMBL" id="KRL90422.1"/>
    </source>
</evidence>
<feature type="compositionally biased region" description="Basic and acidic residues" evidence="5">
    <location>
        <begin position="744"/>
        <end position="759"/>
    </location>
</feature>
<feature type="region of interest" description="Disordered" evidence="5">
    <location>
        <begin position="146"/>
        <end position="174"/>
    </location>
</feature>
<dbReference type="InterPro" id="IPR019931">
    <property type="entry name" value="LPXTG_anchor"/>
</dbReference>
<dbReference type="PATRIC" id="fig|1423763.3.peg.174"/>
<feature type="region of interest" description="Disordered" evidence="5">
    <location>
        <begin position="686"/>
        <end position="816"/>
    </location>
</feature>
<feature type="compositionally biased region" description="Basic and acidic residues" evidence="5">
    <location>
        <begin position="12"/>
        <end position="23"/>
    </location>
</feature>
<dbReference type="Pfam" id="PF00746">
    <property type="entry name" value="Gram_pos_anchor"/>
    <property type="match status" value="1"/>
</dbReference>
<dbReference type="Proteomes" id="UP000051036">
    <property type="component" value="Unassembled WGS sequence"/>
</dbReference>
<keyword evidence="4" id="KW-0572">Peptidoglycan-anchor</keyword>
<evidence type="ECO:0000256" key="2">
    <source>
        <dbReference type="ARBA" id="ARBA00022525"/>
    </source>
</evidence>
<feature type="compositionally biased region" description="Acidic residues" evidence="5">
    <location>
        <begin position="91"/>
        <end position="109"/>
    </location>
</feature>
<feature type="region of interest" description="Disordered" evidence="5">
    <location>
        <begin position="116"/>
        <end position="135"/>
    </location>
</feature>
<dbReference type="Pfam" id="PF17965">
    <property type="entry name" value="MucBP_2"/>
    <property type="match status" value="1"/>
</dbReference>
<feature type="region of interest" description="Disordered" evidence="5">
    <location>
        <begin position="86"/>
        <end position="109"/>
    </location>
</feature>
<evidence type="ECO:0000256" key="3">
    <source>
        <dbReference type="ARBA" id="ARBA00022729"/>
    </source>
</evidence>
<dbReference type="Gene3D" id="2.60.530.10">
    <property type="entry name" value="Major cell-surface adhesin PAc"/>
    <property type="match status" value="1"/>
</dbReference>
<dbReference type="SUPFAM" id="SSF74914">
    <property type="entry name" value="V-region of surface antigen I/II (SA I/II, PAC)"/>
    <property type="match status" value="1"/>
</dbReference>
<keyword evidence="3" id="KW-0732">Signal</keyword>
<dbReference type="InterPro" id="IPR036234">
    <property type="entry name" value="SA_I/II_PAC_V_sf"/>
</dbReference>
<organism evidence="7 8">
    <name type="scientific">Lactobacillus kalixensis DSM 16043</name>
    <dbReference type="NCBI Taxonomy" id="1423763"/>
    <lineage>
        <taxon>Bacteria</taxon>
        <taxon>Bacillati</taxon>
        <taxon>Bacillota</taxon>
        <taxon>Bacilli</taxon>
        <taxon>Lactobacillales</taxon>
        <taxon>Lactobacillaceae</taxon>
        <taxon>Lactobacillus</taxon>
    </lineage>
</organism>
<evidence type="ECO:0000256" key="1">
    <source>
        <dbReference type="ARBA" id="ARBA00022512"/>
    </source>
</evidence>
<feature type="domain" description="Gram-positive cocci surface proteins LPxTG" evidence="6">
    <location>
        <begin position="810"/>
        <end position="849"/>
    </location>
</feature>
<accession>A0A0R1UAM9</accession>
<keyword evidence="1" id="KW-0134">Cell wall</keyword>
<dbReference type="AlphaFoldDB" id="A0A0R1UAM9"/>
<reference evidence="7 8" key="1">
    <citation type="journal article" date="2015" name="Genome Announc.">
        <title>Expanding the biotechnology potential of lactobacilli through comparative genomics of 213 strains and associated genera.</title>
        <authorList>
            <person name="Sun Z."/>
            <person name="Harris H.M."/>
            <person name="McCann A."/>
            <person name="Guo C."/>
            <person name="Argimon S."/>
            <person name="Zhang W."/>
            <person name="Yang X."/>
            <person name="Jeffery I.B."/>
            <person name="Cooney J.C."/>
            <person name="Kagawa T.F."/>
            <person name="Liu W."/>
            <person name="Song Y."/>
            <person name="Salvetti E."/>
            <person name="Wrobel A."/>
            <person name="Rasinkangas P."/>
            <person name="Parkhill J."/>
            <person name="Rea M.C."/>
            <person name="O'Sullivan O."/>
            <person name="Ritari J."/>
            <person name="Douillard F.P."/>
            <person name="Paul Ross R."/>
            <person name="Yang R."/>
            <person name="Briner A.E."/>
            <person name="Felis G.E."/>
            <person name="de Vos W.M."/>
            <person name="Barrangou R."/>
            <person name="Klaenhammer T.R."/>
            <person name="Caufield P.W."/>
            <person name="Cui Y."/>
            <person name="Zhang H."/>
            <person name="O'Toole P.W."/>
        </authorList>
    </citation>
    <scope>NUCLEOTIDE SEQUENCE [LARGE SCALE GENOMIC DNA]</scope>
    <source>
        <strain evidence="7 8">DSM 16043</strain>
    </source>
</reference>
<sequence length="849" mass="93743">MTDRKRKMNKQSKNDQSRVERNAKKVATGTASVLLSTGLMMGSNARSVKAGSRPEDEIVQVVDKSEESPQEVIKEFASEETAVATEAQDAAAEEVQVDTATEEAPADVAVEEVEVETQAASENVEETVSDDKENVNAEVIQVKAAQIEATGDSESGTEVESPVESADSGVKSEWTEQTDKFNDLSSQFDTKLNELKETKTEEDWKTKYQETQDLWKQLEDQLKSINDINVTEIDGTSGVSLDQWKENKDDLVKKISDFLSERNKKLEDYIKELDAMGLNDKDAIDPSTLKQDFLLEHQDPDNPKSSVSVDFNVVGDNAVEKLSESQYASTLGKDKYIFYLGGGADKYKDKEVLTITYITEDETIWHYGNTIIKSIKIAFSNPENNTWSSSIIFGTDPTNGWWYSNMSGITAKMTFYDKDGKQVTFEQNAYVTISSLNSYGPSKGNTYNSQNHEEDLGYEGAELKVDKENGTDGDSIKILESTIKPEDENSKIIHATPGSNNSEIFNNEMAGANNKYAGWDVRDSKTGIYGAGVFWISGNSITLRSFKANSDGTPFERVRDENGKPLGKEGNSQSAWFVWTTKVPKLTIDTENPDEDKLNVDWKNYFIPSAVVHYVDEETGKDVDISSILTGEPGKTIDYSSSEVLKKLEEQGYEVVSNEYDSEGKSPEFAQNDGTVHYKIVLKKKAAPVDPKPDPEPTDPINPQPDPEPTPAPDTPQPDQPTDPQPTTPAAPAPDNETTDSEDPDKSEPSDESIYDKNVHSNSETENLKADKETVEINPQNDSVSGVVNSTQKENLNEVSSMKSDEENTLPQTGAENDSVREMLSALISALGLGGIAGTRKRKKKNNKK</sequence>
<feature type="compositionally biased region" description="Pro residues" evidence="5">
    <location>
        <begin position="698"/>
        <end position="732"/>
    </location>
</feature>
<proteinExistence type="predicted"/>
<evidence type="ECO:0000313" key="8">
    <source>
        <dbReference type="Proteomes" id="UP000051036"/>
    </source>
</evidence>
<comment type="caution">
    <text evidence="7">The sequence shown here is derived from an EMBL/GenBank/DDBJ whole genome shotgun (WGS) entry which is preliminary data.</text>
</comment>
<keyword evidence="8" id="KW-1185">Reference proteome</keyword>
<dbReference type="PROSITE" id="PS50847">
    <property type="entry name" value="GRAM_POS_ANCHORING"/>
    <property type="match status" value="1"/>
</dbReference>
<feature type="compositionally biased region" description="Basic and acidic residues" evidence="5">
    <location>
        <begin position="766"/>
        <end position="775"/>
    </location>
</feature>
<dbReference type="InterPro" id="IPR041558">
    <property type="entry name" value="MucBP_2"/>
</dbReference>
<evidence type="ECO:0000256" key="5">
    <source>
        <dbReference type="SAM" id="MobiDB-lite"/>
    </source>
</evidence>
<evidence type="ECO:0000259" key="6">
    <source>
        <dbReference type="PROSITE" id="PS50847"/>
    </source>
</evidence>
<dbReference type="STRING" id="1423763.FC46_GL000175"/>
<name>A0A0R1UAM9_9LACO</name>
<evidence type="ECO:0000256" key="4">
    <source>
        <dbReference type="ARBA" id="ARBA00023088"/>
    </source>
</evidence>
<feature type="compositionally biased region" description="Polar residues" evidence="5">
    <location>
        <begin position="777"/>
        <end position="802"/>
    </location>
</feature>
<feature type="region of interest" description="Disordered" evidence="5">
    <location>
        <begin position="1"/>
        <end position="29"/>
    </location>
</feature>